<keyword evidence="5 10" id="KW-0472">Membrane</keyword>
<proteinExistence type="inferred from homology"/>
<comment type="caution">
    <text evidence="12">The sequence shown here is derived from an EMBL/GenBank/DDBJ whole genome shotgun (WGS) entry which is preliminary data.</text>
</comment>
<dbReference type="GO" id="GO:0016020">
    <property type="term" value="C:membrane"/>
    <property type="evidence" value="ECO:0007669"/>
    <property type="project" value="UniProtKB-SubCell"/>
</dbReference>
<evidence type="ECO:0000256" key="4">
    <source>
        <dbReference type="ARBA" id="ARBA00022989"/>
    </source>
</evidence>
<dbReference type="PANTHER" id="PTHR22883">
    <property type="entry name" value="ZINC FINGER DHHC DOMAIN CONTAINING PROTEIN"/>
    <property type="match status" value="1"/>
</dbReference>
<feature type="non-terminal residue" evidence="12">
    <location>
        <position position="298"/>
    </location>
</feature>
<keyword evidence="4 10" id="KW-1133">Transmembrane helix</keyword>
<keyword evidence="7" id="KW-0449">Lipoprotein</keyword>
<evidence type="ECO:0000256" key="7">
    <source>
        <dbReference type="ARBA" id="ARBA00023288"/>
    </source>
</evidence>
<keyword evidence="13" id="KW-1185">Reference proteome</keyword>
<dbReference type="GO" id="GO:0019706">
    <property type="term" value="F:protein-cysteine S-palmitoyltransferase activity"/>
    <property type="evidence" value="ECO:0007669"/>
    <property type="project" value="UniProtKB-EC"/>
</dbReference>
<name>A0A433QDW9_9FUNG</name>
<dbReference type="GO" id="GO:0005783">
    <property type="term" value="C:endoplasmic reticulum"/>
    <property type="evidence" value="ECO:0007669"/>
    <property type="project" value="TreeGrafter"/>
</dbReference>
<dbReference type="Proteomes" id="UP000274822">
    <property type="component" value="Unassembled WGS sequence"/>
</dbReference>
<protein>
    <recommendedName>
        <fullName evidence="10">Palmitoyltransferase</fullName>
        <ecNumber evidence="10">2.3.1.225</ecNumber>
    </recommendedName>
</protein>
<keyword evidence="6" id="KW-0564">Palmitate</keyword>
<evidence type="ECO:0000256" key="3">
    <source>
        <dbReference type="ARBA" id="ARBA00022692"/>
    </source>
</evidence>
<accession>A0A433QDW9</accession>
<dbReference type="GO" id="GO:0006612">
    <property type="term" value="P:protein targeting to membrane"/>
    <property type="evidence" value="ECO:0007669"/>
    <property type="project" value="TreeGrafter"/>
</dbReference>
<evidence type="ECO:0000256" key="6">
    <source>
        <dbReference type="ARBA" id="ARBA00023139"/>
    </source>
</evidence>
<organism evidence="12 13">
    <name type="scientific">Jimgerdemannia flammicorona</name>
    <dbReference type="NCBI Taxonomy" id="994334"/>
    <lineage>
        <taxon>Eukaryota</taxon>
        <taxon>Fungi</taxon>
        <taxon>Fungi incertae sedis</taxon>
        <taxon>Mucoromycota</taxon>
        <taxon>Mucoromycotina</taxon>
        <taxon>Endogonomycetes</taxon>
        <taxon>Endogonales</taxon>
        <taxon>Endogonaceae</taxon>
        <taxon>Jimgerdemannia</taxon>
    </lineage>
</organism>
<feature type="transmembrane region" description="Helical" evidence="10">
    <location>
        <begin position="87"/>
        <end position="105"/>
    </location>
</feature>
<reference evidence="12 13" key="1">
    <citation type="journal article" date="2018" name="New Phytol.">
        <title>Phylogenomics of Endogonaceae and evolution of mycorrhizas within Mucoromycota.</title>
        <authorList>
            <person name="Chang Y."/>
            <person name="Desiro A."/>
            <person name="Na H."/>
            <person name="Sandor L."/>
            <person name="Lipzen A."/>
            <person name="Clum A."/>
            <person name="Barry K."/>
            <person name="Grigoriev I.V."/>
            <person name="Martin F.M."/>
            <person name="Stajich J.E."/>
            <person name="Smith M.E."/>
            <person name="Bonito G."/>
            <person name="Spatafora J.W."/>
        </authorList>
    </citation>
    <scope>NUCLEOTIDE SEQUENCE [LARGE SCALE GENOMIC DNA]</scope>
    <source>
        <strain evidence="12 13">AD002</strain>
    </source>
</reference>
<evidence type="ECO:0000313" key="13">
    <source>
        <dbReference type="Proteomes" id="UP000274822"/>
    </source>
</evidence>
<dbReference type="EMBL" id="RBNJ01007490">
    <property type="protein sequence ID" value="RUS27929.1"/>
    <property type="molecule type" value="Genomic_DNA"/>
</dbReference>
<evidence type="ECO:0000256" key="9">
    <source>
        <dbReference type="ARBA" id="ARBA00048048"/>
    </source>
</evidence>
<comment type="domain">
    <text evidence="10">The DHHC domain is required for palmitoyltransferase activity.</text>
</comment>
<feature type="transmembrane region" description="Helical" evidence="10">
    <location>
        <begin position="215"/>
        <end position="238"/>
    </location>
</feature>
<dbReference type="EC" id="2.3.1.225" evidence="10"/>
<evidence type="ECO:0000256" key="8">
    <source>
        <dbReference type="ARBA" id="ARBA00023315"/>
    </source>
</evidence>
<keyword evidence="8 10" id="KW-0012">Acyltransferase</keyword>
<comment type="subcellular location">
    <subcellularLocation>
        <location evidence="1">Membrane</location>
        <topology evidence="1">Multi-pass membrane protein</topology>
    </subcellularLocation>
</comment>
<evidence type="ECO:0000256" key="2">
    <source>
        <dbReference type="ARBA" id="ARBA00022679"/>
    </source>
</evidence>
<feature type="transmembrane region" description="Helical" evidence="10">
    <location>
        <begin position="45"/>
        <end position="67"/>
    </location>
</feature>
<dbReference type="InterPro" id="IPR039859">
    <property type="entry name" value="PFA4/ZDH16/20/ERF2-like"/>
</dbReference>
<comment type="catalytic activity">
    <reaction evidence="9 10">
        <text>L-cysteinyl-[protein] + hexadecanoyl-CoA = S-hexadecanoyl-L-cysteinyl-[protein] + CoA</text>
        <dbReference type="Rhea" id="RHEA:36683"/>
        <dbReference type="Rhea" id="RHEA-COMP:10131"/>
        <dbReference type="Rhea" id="RHEA-COMP:11032"/>
        <dbReference type="ChEBI" id="CHEBI:29950"/>
        <dbReference type="ChEBI" id="CHEBI:57287"/>
        <dbReference type="ChEBI" id="CHEBI:57379"/>
        <dbReference type="ChEBI" id="CHEBI:74151"/>
        <dbReference type="EC" id="2.3.1.225"/>
    </reaction>
</comment>
<evidence type="ECO:0000256" key="1">
    <source>
        <dbReference type="ARBA" id="ARBA00004141"/>
    </source>
</evidence>
<keyword evidence="3 10" id="KW-0812">Transmembrane</keyword>
<dbReference type="InterPro" id="IPR001594">
    <property type="entry name" value="Palmitoyltrfase_DHHC"/>
</dbReference>
<comment type="similarity">
    <text evidence="10">Belongs to the DHHC palmitoyltransferase family.</text>
</comment>
<evidence type="ECO:0000313" key="12">
    <source>
        <dbReference type="EMBL" id="RUS27929.1"/>
    </source>
</evidence>
<gene>
    <name evidence="12" type="ORF">BC938DRAFT_482558</name>
</gene>
<evidence type="ECO:0000256" key="10">
    <source>
        <dbReference type="RuleBase" id="RU079119"/>
    </source>
</evidence>
<sequence length="298" mass="33258">MSPRTTFAALKSYLFPFNDLVNGYYFWERNDWSRRHGCHAPWDSWFLLQSVCLVVVDLGFYCFLAEFLDDNNDDDDVRQAAWHTSRWAYTIMLFMTVIPRLLVLVTAGTDTTDPVVVAANVPRSRTYVKQYGIPVIDSHTGVCGICRVKVMRTTRHCKSCNKCVGGMDHHCRWLNCCIGSSNYRWASSAYHGTQRSARTFCACFSTRRSALSVMVCLSGAWIGLAGASIHIVLILHVASFAVARLFRVGTAPTSAVSLQSTIVATHPYLTLSLVVLGLLAVLTFIAAVSMLRLVLFHI</sequence>
<feature type="domain" description="Palmitoyltransferase DHHC" evidence="11">
    <location>
        <begin position="141"/>
        <end position="185"/>
    </location>
</feature>
<feature type="transmembrane region" description="Helical" evidence="10">
    <location>
        <begin position="268"/>
        <end position="295"/>
    </location>
</feature>
<keyword evidence="2 10" id="KW-0808">Transferase</keyword>
<dbReference type="AlphaFoldDB" id="A0A433QDW9"/>
<dbReference type="Pfam" id="PF01529">
    <property type="entry name" value="DHHC"/>
    <property type="match status" value="1"/>
</dbReference>
<evidence type="ECO:0000256" key="5">
    <source>
        <dbReference type="ARBA" id="ARBA00023136"/>
    </source>
</evidence>
<evidence type="ECO:0000259" key="11">
    <source>
        <dbReference type="Pfam" id="PF01529"/>
    </source>
</evidence>
<dbReference type="PROSITE" id="PS50216">
    <property type="entry name" value="DHHC"/>
    <property type="match status" value="1"/>
</dbReference>
<dbReference type="GO" id="GO:0005794">
    <property type="term" value="C:Golgi apparatus"/>
    <property type="evidence" value="ECO:0007669"/>
    <property type="project" value="TreeGrafter"/>
</dbReference>